<evidence type="ECO:0000313" key="6">
    <source>
        <dbReference type="EMBL" id="MDC2888511.1"/>
    </source>
</evidence>
<dbReference type="EMBL" id="JAQOMS010000002">
    <property type="protein sequence ID" value="MDC2888511.1"/>
    <property type="molecule type" value="Genomic_DNA"/>
</dbReference>
<sequence length="294" mass="33800">MKSKYRDHIFPHIGEFPVSRIDREKINNLLEPLEAKPATYKKVRSLLNMMFEDAVTTSKTEFNPVPRGRIRAISNYKAKKLPAITNLPKLQNLIAGINRVNLMPEVRTAALLQAYTATRSQTVVAARWQEFDLTNGLWTIPRDKGRMKLSDKEKYGEAFTIPLSKEVVQLLSDWRQTLRWNNSDLLFPSTSKQGYITIEALTKVYKLRLGTDEHCAHGWRSSFSTLAHEAISTDGKAMFRTDVIERCLDHVVGNEVTQAYNRGELLELRKQLMCWWCGELRSSKVSEIKEKQTV</sequence>
<dbReference type="Pfam" id="PF22022">
    <property type="entry name" value="Phage_int_M"/>
    <property type="match status" value="1"/>
</dbReference>
<dbReference type="InterPro" id="IPR002104">
    <property type="entry name" value="Integrase_catalytic"/>
</dbReference>
<reference evidence="6 7" key="1">
    <citation type="submission" date="2023-01" db="EMBL/GenBank/DDBJ databases">
        <title>Psychrosphaera sp. nov., isolated from marine algae.</title>
        <authorList>
            <person name="Bayburt H."/>
            <person name="Choi B.J."/>
            <person name="Kim J.M."/>
            <person name="Choi D.G."/>
            <person name="Jeon C.O."/>
        </authorList>
    </citation>
    <scope>NUCLEOTIDE SEQUENCE [LARGE SCALE GENOMIC DNA]</scope>
    <source>
        <strain evidence="6 7">G1-22</strain>
    </source>
</reference>
<keyword evidence="2" id="KW-0229">DNA integration</keyword>
<evidence type="ECO:0000256" key="4">
    <source>
        <dbReference type="ARBA" id="ARBA00023172"/>
    </source>
</evidence>
<dbReference type="Gene3D" id="1.10.150.130">
    <property type="match status" value="1"/>
</dbReference>
<name>A0ABT5FAE1_9GAMM</name>
<dbReference type="PANTHER" id="PTHR30629:SF2">
    <property type="entry name" value="PROPHAGE INTEGRASE INTS-RELATED"/>
    <property type="match status" value="1"/>
</dbReference>
<dbReference type="InterPro" id="IPR011010">
    <property type="entry name" value="DNA_brk_join_enz"/>
</dbReference>
<comment type="similarity">
    <text evidence="1">Belongs to the 'phage' integrase family.</text>
</comment>
<dbReference type="InterPro" id="IPR050808">
    <property type="entry name" value="Phage_Integrase"/>
</dbReference>
<feature type="domain" description="Tyr recombinase" evidence="5">
    <location>
        <begin position="80"/>
        <end position="273"/>
    </location>
</feature>
<protein>
    <submittedName>
        <fullName evidence="6">Site-specific integrase</fullName>
    </submittedName>
</protein>
<proteinExistence type="inferred from homology"/>
<dbReference type="InterPro" id="IPR053876">
    <property type="entry name" value="Phage_int_M"/>
</dbReference>
<dbReference type="CDD" id="cd00801">
    <property type="entry name" value="INT_P4_C"/>
    <property type="match status" value="1"/>
</dbReference>
<dbReference type="Proteomes" id="UP001528411">
    <property type="component" value="Unassembled WGS sequence"/>
</dbReference>
<dbReference type="RefSeq" id="WP_272180114.1">
    <property type="nucleotide sequence ID" value="NZ_JAQOMS010000002.1"/>
</dbReference>
<evidence type="ECO:0000259" key="5">
    <source>
        <dbReference type="PROSITE" id="PS51898"/>
    </source>
</evidence>
<dbReference type="Gene3D" id="1.10.443.10">
    <property type="entry name" value="Intergrase catalytic core"/>
    <property type="match status" value="1"/>
</dbReference>
<organism evidence="6 7">
    <name type="scientific">Psychrosphaera algicola</name>
    <dbReference type="NCBI Taxonomy" id="3023714"/>
    <lineage>
        <taxon>Bacteria</taxon>
        <taxon>Pseudomonadati</taxon>
        <taxon>Pseudomonadota</taxon>
        <taxon>Gammaproteobacteria</taxon>
        <taxon>Alteromonadales</taxon>
        <taxon>Pseudoalteromonadaceae</taxon>
        <taxon>Psychrosphaera</taxon>
    </lineage>
</organism>
<evidence type="ECO:0000313" key="7">
    <source>
        <dbReference type="Proteomes" id="UP001528411"/>
    </source>
</evidence>
<accession>A0ABT5FAE1</accession>
<evidence type="ECO:0000256" key="2">
    <source>
        <dbReference type="ARBA" id="ARBA00022908"/>
    </source>
</evidence>
<dbReference type="SUPFAM" id="SSF56349">
    <property type="entry name" value="DNA breaking-rejoining enzymes"/>
    <property type="match status" value="1"/>
</dbReference>
<dbReference type="Pfam" id="PF00589">
    <property type="entry name" value="Phage_integrase"/>
    <property type="match status" value="1"/>
</dbReference>
<dbReference type="InterPro" id="IPR013762">
    <property type="entry name" value="Integrase-like_cat_sf"/>
</dbReference>
<evidence type="ECO:0000256" key="1">
    <source>
        <dbReference type="ARBA" id="ARBA00008857"/>
    </source>
</evidence>
<keyword evidence="3" id="KW-0238">DNA-binding</keyword>
<keyword evidence="7" id="KW-1185">Reference proteome</keyword>
<evidence type="ECO:0000256" key="3">
    <source>
        <dbReference type="ARBA" id="ARBA00023125"/>
    </source>
</evidence>
<keyword evidence="4" id="KW-0233">DNA recombination</keyword>
<dbReference type="PANTHER" id="PTHR30629">
    <property type="entry name" value="PROPHAGE INTEGRASE"/>
    <property type="match status" value="1"/>
</dbReference>
<dbReference type="PROSITE" id="PS51898">
    <property type="entry name" value="TYR_RECOMBINASE"/>
    <property type="match status" value="1"/>
</dbReference>
<dbReference type="InterPro" id="IPR010998">
    <property type="entry name" value="Integrase_recombinase_N"/>
</dbReference>
<gene>
    <name evidence="6" type="ORF">PN838_06795</name>
</gene>
<comment type="caution">
    <text evidence="6">The sequence shown here is derived from an EMBL/GenBank/DDBJ whole genome shotgun (WGS) entry which is preliminary data.</text>
</comment>